<dbReference type="EMBL" id="JARKIF010000054">
    <property type="protein sequence ID" value="KAJ7606884.1"/>
    <property type="molecule type" value="Genomic_DNA"/>
</dbReference>
<evidence type="ECO:0000256" key="1">
    <source>
        <dbReference type="SAM" id="Phobius"/>
    </source>
</evidence>
<name>A0AAD7B1B0_9AGAR</name>
<keyword evidence="1" id="KW-1133">Transmembrane helix</keyword>
<feature type="transmembrane region" description="Helical" evidence="1">
    <location>
        <begin position="20"/>
        <end position="38"/>
    </location>
</feature>
<evidence type="ECO:0000313" key="2">
    <source>
        <dbReference type="EMBL" id="KAJ7606884.1"/>
    </source>
</evidence>
<reference evidence="2" key="1">
    <citation type="submission" date="2023-03" db="EMBL/GenBank/DDBJ databases">
        <title>Massive genome expansion in bonnet fungi (Mycena s.s.) driven by repeated elements and novel gene families across ecological guilds.</title>
        <authorList>
            <consortium name="Lawrence Berkeley National Laboratory"/>
            <person name="Harder C.B."/>
            <person name="Miyauchi S."/>
            <person name="Viragh M."/>
            <person name="Kuo A."/>
            <person name="Thoen E."/>
            <person name="Andreopoulos B."/>
            <person name="Lu D."/>
            <person name="Skrede I."/>
            <person name="Drula E."/>
            <person name="Henrissat B."/>
            <person name="Morin E."/>
            <person name="Kohler A."/>
            <person name="Barry K."/>
            <person name="LaButti K."/>
            <person name="Morin E."/>
            <person name="Salamov A."/>
            <person name="Lipzen A."/>
            <person name="Mereny Z."/>
            <person name="Hegedus B."/>
            <person name="Baldrian P."/>
            <person name="Stursova M."/>
            <person name="Weitz H."/>
            <person name="Taylor A."/>
            <person name="Grigoriev I.V."/>
            <person name="Nagy L.G."/>
            <person name="Martin F."/>
            <person name="Kauserud H."/>
        </authorList>
    </citation>
    <scope>NUCLEOTIDE SEQUENCE</scope>
    <source>
        <strain evidence="2">9284</strain>
    </source>
</reference>
<proteinExistence type="predicted"/>
<keyword evidence="1" id="KW-0812">Transmembrane</keyword>
<sequence length="162" mass="18129">MALFVAFGSFCSYLLEHPVRVIFVFILVLLILAFICEFPNLDLPPPSHSLPQVISIPDASITSVLHDSVIKLVRDVKALGETYKRIRVAVDTGDRATVDTILKDPGHLRLVNLSWRVHPSPLVEAPRMGKTSVERDTLLVPVLAYEFFIHPVYCAWELARGV</sequence>
<protein>
    <submittedName>
        <fullName evidence="2">Uncharacterized protein</fullName>
    </submittedName>
</protein>
<keyword evidence="1" id="KW-0472">Membrane</keyword>
<organism evidence="2 3">
    <name type="scientific">Roridomyces roridus</name>
    <dbReference type="NCBI Taxonomy" id="1738132"/>
    <lineage>
        <taxon>Eukaryota</taxon>
        <taxon>Fungi</taxon>
        <taxon>Dikarya</taxon>
        <taxon>Basidiomycota</taxon>
        <taxon>Agaricomycotina</taxon>
        <taxon>Agaricomycetes</taxon>
        <taxon>Agaricomycetidae</taxon>
        <taxon>Agaricales</taxon>
        <taxon>Marasmiineae</taxon>
        <taxon>Mycenaceae</taxon>
        <taxon>Roridomyces</taxon>
    </lineage>
</organism>
<comment type="caution">
    <text evidence="2">The sequence shown here is derived from an EMBL/GenBank/DDBJ whole genome shotgun (WGS) entry which is preliminary data.</text>
</comment>
<dbReference type="Proteomes" id="UP001221142">
    <property type="component" value="Unassembled WGS sequence"/>
</dbReference>
<accession>A0AAD7B1B0</accession>
<dbReference type="AlphaFoldDB" id="A0AAD7B1B0"/>
<evidence type="ECO:0000313" key="3">
    <source>
        <dbReference type="Proteomes" id="UP001221142"/>
    </source>
</evidence>
<gene>
    <name evidence="2" type="ORF">FB45DRAFT_949391</name>
</gene>
<keyword evidence="3" id="KW-1185">Reference proteome</keyword>